<evidence type="ECO:0000256" key="2">
    <source>
        <dbReference type="ARBA" id="ARBA00022679"/>
    </source>
</evidence>
<name>A0A7Z0D5C1_9MICO</name>
<dbReference type="GO" id="GO:1901137">
    <property type="term" value="P:carbohydrate derivative biosynthetic process"/>
    <property type="evidence" value="ECO:0007669"/>
    <property type="project" value="UniProtKB-ARBA"/>
</dbReference>
<gene>
    <name evidence="5" type="ORF">BJY26_003394</name>
</gene>
<proteinExistence type="predicted"/>
<dbReference type="GO" id="GO:0016757">
    <property type="term" value="F:glycosyltransferase activity"/>
    <property type="evidence" value="ECO:0007669"/>
    <property type="project" value="UniProtKB-KW"/>
</dbReference>
<keyword evidence="2 5" id="KW-0808">Transferase</keyword>
<evidence type="ECO:0000259" key="3">
    <source>
        <dbReference type="Pfam" id="PF00534"/>
    </source>
</evidence>
<dbReference type="Gene3D" id="3.40.50.2000">
    <property type="entry name" value="Glycogen Phosphorylase B"/>
    <property type="match status" value="2"/>
</dbReference>
<dbReference type="PANTHER" id="PTHR45947">
    <property type="entry name" value="SULFOQUINOVOSYL TRANSFERASE SQD2"/>
    <property type="match status" value="1"/>
</dbReference>
<evidence type="ECO:0000259" key="4">
    <source>
        <dbReference type="Pfam" id="PF13579"/>
    </source>
</evidence>
<sequence length="409" mass="42210">MSEDDADEASGAEATSGAEDGVMRILLVLGSSAGGVGTHVKSIAGEFARAGHSVVIAGPEAANEQFGFAEVADYRRLEVPAQLSPADRRSVSELRAIIRDVRPDVVHAHGFRAALVAVLARGTRRPAGPGVVATWHNAVLGGGLRAKVLGLVERFIARRADLTLGASRDLVERALALGAPEARLMPVAAPRRVLDASGGVGGTSGGGGAVDGAGDSADVRGRLRGELGVGDDTTLVLTVGRVAPQKNFGLLIDAAEMLRGTPARFVVAGGADAAELETLERRIDKARLPIEFLGPRTDVGDLYRASDIFLLTSHWEARALVVQEAMAAGLPVVATAVGGVPELIDDAGILVQPGDGAPSGLSDAIRQLRADPARARELGDRARERAAGFPGEAEVAAMLLAVYAEALIR</sequence>
<accession>A0A7Z0D5C1</accession>
<dbReference type="Pfam" id="PF13579">
    <property type="entry name" value="Glyco_trans_4_4"/>
    <property type="match status" value="1"/>
</dbReference>
<keyword evidence="6" id="KW-1185">Reference proteome</keyword>
<dbReference type="CDD" id="cd03801">
    <property type="entry name" value="GT4_PimA-like"/>
    <property type="match status" value="1"/>
</dbReference>
<protein>
    <submittedName>
        <fullName evidence="5">Glycosyltransferase involved in cell wall biosynthesis</fullName>
    </submittedName>
</protein>
<feature type="domain" description="Glycosyltransferase subfamily 4-like N-terminal" evidence="4">
    <location>
        <begin position="34"/>
        <end position="187"/>
    </location>
</feature>
<dbReference type="Proteomes" id="UP000539111">
    <property type="component" value="Unassembled WGS sequence"/>
</dbReference>
<dbReference type="EMBL" id="JACBZP010000001">
    <property type="protein sequence ID" value="NYI69088.1"/>
    <property type="molecule type" value="Genomic_DNA"/>
</dbReference>
<dbReference type="Pfam" id="PF00534">
    <property type="entry name" value="Glycos_transf_1"/>
    <property type="match status" value="1"/>
</dbReference>
<keyword evidence="1" id="KW-0328">Glycosyltransferase</keyword>
<dbReference type="AlphaFoldDB" id="A0A7Z0D5C1"/>
<organism evidence="5 6">
    <name type="scientific">Spelaeicoccus albus</name>
    <dbReference type="NCBI Taxonomy" id="1280376"/>
    <lineage>
        <taxon>Bacteria</taxon>
        <taxon>Bacillati</taxon>
        <taxon>Actinomycetota</taxon>
        <taxon>Actinomycetes</taxon>
        <taxon>Micrococcales</taxon>
        <taxon>Brevibacteriaceae</taxon>
        <taxon>Spelaeicoccus</taxon>
    </lineage>
</organism>
<evidence type="ECO:0000313" key="5">
    <source>
        <dbReference type="EMBL" id="NYI69088.1"/>
    </source>
</evidence>
<dbReference type="InterPro" id="IPR001296">
    <property type="entry name" value="Glyco_trans_1"/>
</dbReference>
<dbReference type="InterPro" id="IPR028098">
    <property type="entry name" value="Glyco_trans_4-like_N"/>
</dbReference>
<dbReference type="SUPFAM" id="SSF53756">
    <property type="entry name" value="UDP-Glycosyltransferase/glycogen phosphorylase"/>
    <property type="match status" value="1"/>
</dbReference>
<dbReference type="PANTHER" id="PTHR45947:SF13">
    <property type="entry name" value="TRANSFERASE"/>
    <property type="match status" value="1"/>
</dbReference>
<evidence type="ECO:0000313" key="6">
    <source>
        <dbReference type="Proteomes" id="UP000539111"/>
    </source>
</evidence>
<feature type="domain" description="Glycosyl transferase family 1" evidence="3">
    <location>
        <begin position="223"/>
        <end position="385"/>
    </location>
</feature>
<dbReference type="RefSeq" id="WP_218852479.1">
    <property type="nucleotide sequence ID" value="NZ_JACBZP010000001.1"/>
</dbReference>
<comment type="caution">
    <text evidence="5">The sequence shown here is derived from an EMBL/GenBank/DDBJ whole genome shotgun (WGS) entry which is preliminary data.</text>
</comment>
<dbReference type="InterPro" id="IPR050194">
    <property type="entry name" value="Glycosyltransferase_grp1"/>
</dbReference>
<evidence type="ECO:0000256" key="1">
    <source>
        <dbReference type="ARBA" id="ARBA00022676"/>
    </source>
</evidence>
<reference evidence="5 6" key="1">
    <citation type="submission" date="2020-07" db="EMBL/GenBank/DDBJ databases">
        <title>Sequencing the genomes of 1000 actinobacteria strains.</title>
        <authorList>
            <person name="Klenk H.-P."/>
        </authorList>
    </citation>
    <scope>NUCLEOTIDE SEQUENCE [LARGE SCALE GENOMIC DNA]</scope>
    <source>
        <strain evidence="5 6">DSM 26341</strain>
    </source>
</reference>